<sequence length="70" mass="7829">MLFEVPQINRLGSYDLEPNKREWKNGEERESKLSILRSYPIGGSADPPNITTSGPPYQRTLLGLSVGIIQ</sequence>
<keyword evidence="2" id="KW-1185">Reference proteome</keyword>
<gene>
    <name evidence="1" type="ORF">VN97_g3672</name>
</gene>
<dbReference type="Proteomes" id="UP001227192">
    <property type="component" value="Unassembled WGS sequence"/>
</dbReference>
<dbReference type="AlphaFoldDB" id="A0AAI9TMJ0"/>
<evidence type="ECO:0000313" key="2">
    <source>
        <dbReference type="Proteomes" id="UP001227192"/>
    </source>
</evidence>
<proteinExistence type="predicted"/>
<dbReference type="EMBL" id="LACB01000080">
    <property type="protein sequence ID" value="KAJ9489590.1"/>
    <property type="molecule type" value="Genomic_DNA"/>
</dbReference>
<reference evidence="1" key="2">
    <citation type="journal article" date="2016" name="Fungal Biol.">
        <title>Ochratoxin A production by Penicillium thymicola.</title>
        <authorList>
            <person name="Nguyen H.D.T."/>
            <person name="McMullin D.R."/>
            <person name="Ponomareva E."/>
            <person name="Riley R."/>
            <person name="Pomraning K.R."/>
            <person name="Baker S.E."/>
            <person name="Seifert K.A."/>
        </authorList>
    </citation>
    <scope>NUCLEOTIDE SEQUENCE</scope>
    <source>
        <strain evidence="1">DAOM 180753</strain>
    </source>
</reference>
<accession>A0AAI9TMJ0</accession>
<name>A0AAI9TMJ0_PENTH</name>
<evidence type="ECO:0000313" key="1">
    <source>
        <dbReference type="EMBL" id="KAJ9489590.1"/>
    </source>
</evidence>
<comment type="caution">
    <text evidence="1">The sequence shown here is derived from an EMBL/GenBank/DDBJ whole genome shotgun (WGS) entry which is preliminary data.</text>
</comment>
<protein>
    <submittedName>
        <fullName evidence="1">Uncharacterized protein</fullName>
    </submittedName>
</protein>
<organism evidence="1 2">
    <name type="scientific">Penicillium thymicola</name>
    <dbReference type="NCBI Taxonomy" id="293382"/>
    <lineage>
        <taxon>Eukaryota</taxon>
        <taxon>Fungi</taxon>
        <taxon>Dikarya</taxon>
        <taxon>Ascomycota</taxon>
        <taxon>Pezizomycotina</taxon>
        <taxon>Eurotiomycetes</taxon>
        <taxon>Eurotiomycetidae</taxon>
        <taxon>Eurotiales</taxon>
        <taxon>Aspergillaceae</taxon>
        <taxon>Penicillium</taxon>
    </lineage>
</organism>
<reference evidence="1" key="1">
    <citation type="submission" date="2015-06" db="EMBL/GenBank/DDBJ databases">
        <authorList>
            <person name="Nguyen H."/>
        </authorList>
    </citation>
    <scope>NUCLEOTIDE SEQUENCE</scope>
    <source>
        <strain evidence="1">DAOM 180753</strain>
    </source>
</reference>